<dbReference type="Proteomes" id="UP000239388">
    <property type="component" value="Unassembled WGS sequence"/>
</dbReference>
<dbReference type="AlphaFoldDB" id="A0A2S8GCA5"/>
<reference evidence="2 3" key="1">
    <citation type="submission" date="2018-02" db="EMBL/GenBank/DDBJ databases">
        <title>Comparative genomes isolates from brazilian mangrove.</title>
        <authorList>
            <person name="Araujo J.E."/>
            <person name="Taketani R.G."/>
            <person name="Silva M.C.P."/>
            <person name="Loureco M.V."/>
            <person name="Andreote F.D."/>
        </authorList>
    </citation>
    <scope>NUCLEOTIDE SEQUENCE [LARGE SCALE GENOMIC DNA]</scope>
    <source>
        <strain evidence="2 3">NAP PRIS-MGV</strain>
    </source>
</reference>
<evidence type="ECO:0000256" key="1">
    <source>
        <dbReference type="SAM" id="Phobius"/>
    </source>
</evidence>
<comment type="caution">
    <text evidence="2">The sequence shown here is derived from an EMBL/GenBank/DDBJ whole genome shotgun (WGS) entry which is preliminary data.</text>
</comment>
<evidence type="ECO:0000313" key="3">
    <source>
        <dbReference type="Proteomes" id="UP000239388"/>
    </source>
</evidence>
<proteinExistence type="predicted"/>
<organism evidence="2 3">
    <name type="scientific">Blastopirellula marina</name>
    <dbReference type="NCBI Taxonomy" id="124"/>
    <lineage>
        <taxon>Bacteria</taxon>
        <taxon>Pseudomonadati</taxon>
        <taxon>Planctomycetota</taxon>
        <taxon>Planctomycetia</taxon>
        <taxon>Pirellulales</taxon>
        <taxon>Pirellulaceae</taxon>
        <taxon>Blastopirellula</taxon>
    </lineage>
</organism>
<accession>A0A2S8GCA5</accession>
<sequence>MKERDGISTDRECNRFKPILWTCLLIFFVFIAFSPVAFVYRNHLAWKCFAYKNDLIGVFEAPTKLAPQAVVPNSWRAHTLGKIRISFPSDFTREAPGELLFSGQSGKLIIHPHEISNPLLDPDLIHAKAISTDSKDYTWPLLRFEIYQADVEDFRWSMTNREVLWHTYCATLRCDSEGQEVEGLFRDDLDGIILFDGQDARFEWQSGPCGLKGMIVFVGESDPIDKVWVRTICRSMSLDCSPKSGVN</sequence>
<name>A0A2S8GCA5_9BACT</name>
<keyword evidence="1" id="KW-1133">Transmembrane helix</keyword>
<feature type="transmembrane region" description="Helical" evidence="1">
    <location>
        <begin position="20"/>
        <end position="40"/>
    </location>
</feature>
<evidence type="ECO:0000313" key="2">
    <source>
        <dbReference type="EMBL" id="PQO41930.1"/>
    </source>
</evidence>
<dbReference type="EMBL" id="PUIB01000004">
    <property type="protein sequence ID" value="PQO41930.1"/>
    <property type="molecule type" value="Genomic_DNA"/>
</dbReference>
<protein>
    <submittedName>
        <fullName evidence="2">Uncharacterized protein</fullName>
    </submittedName>
</protein>
<keyword evidence="1" id="KW-0812">Transmembrane</keyword>
<keyword evidence="1" id="KW-0472">Membrane</keyword>
<gene>
    <name evidence="2" type="ORF">C5Y98_02515</name>
</gene>